<dbReference type="SUPFAM" id="SSF56672">
    <property type="entry name" value="DNA/RNA polymerases"/>
    <property type="match status" value="1"/>
</dbReference>
<evidence type="ECO:0000313" key="4">
    <source>
        <dbReference type="Proteomes" id="UP000503462"/>
    </source>
</evidence>
<dbReference type="EMBL" id="CP051140">
    <property type="protein sequence ID" value="QIW96748.1"/>
    <property type="molecule type" value="Genomic_DNA"/>
</dbReference>
<name>A0A6H0XQ51_9PEZI</name>
<feature type="compositionally biased region" description="Basic and acidic residues" evidence="1">
    <location>
        <begin position="88"/>
        <end position="128"/>
    </location>
</feature>
<dbReference type="PANTHER" id="PTHR33481:SF1">
    <property type="entry name" value="ENDONUCLEASE_EXONUCLEASE_PHOSPHATASE DOMAIN-CONTAINING PROTEIN-RELATED"/>
    <property type="match status" value="1"/>
</dbReference>
<evidence type="ECO:0000256" key="1">
    <source>
        <dbReference type="SAM" id="MobiDB-lite"/>
    </source>
</evidence>
<feature type="compositionally biased region" description="Basic and acidic residues" evidence="1">
    <location>
        <begin position="19"/>
        <end position="40"/>
    </location>
</feature>
<evidence type="ECO:0000259" key="2">
    <source>
        <dbReference type="PROSITE" id="PS50878"/>
    </source>
</evidence>
<feature type="compositionally biased region" description="Basic residues" evidence="1">
    <location>
        <begin position="63"/>
        <end position="73"/>
    </location>
</feature>
<dbReference type="AlphaFoldDB" id="A0A6H0XQ51"/>
<dbReference type="Proteomes" id="UP000503462">
    <property type="component" value="Chromosome 2"/>
</dbReference>
<dbReference type="OrthoDB" id="3935025at2759"/>
<dbReference type="InterPro" id="IPR000477">
    <property type="entry name" value="RT_dom"/>
</dbReference>
<keyword evidence="4" id="KW-1185">Reference proteome</keyword>
<dbReference type="PANTHER" id="PTHR33481">
    <property type="entry name" value="REVERSE TRANSCRIPTASE"/>
    <property type="match status" value="1"/>
</dbReference>
<dbReference type="Pfam" id="PF00078">
    <property type="entry name" value="RVT_1"/>
    <property type="match status" value="1"/>
</dbReference>
<organism evidence="3 4">
    <name type="scientific">Peltaster fructicola</name>
    <dbReference type="NCBI Taxonomy" id="286661"/>
    <lineage>
        <taxon>Eukaryota</taxon>
        <taxon>Fungi</taxon>
        <taxon>Dikarya</taxon>
        <taxon>Ascomycota</taxon>
        <taxon>Pezizomycotina</taxon>
        <taxon>Dothideomycetes</taxon>
        <taxon>Dothideomycetes incertae sedis</taxon>
        <taxon>Peltaster</taxon>
    </lineage>
</organism>
<dbReference type="InterPro" id="IPR043502">
    <property type="entry name" value="DNA/RNA_pol_sf"/>
</dbReference>
<sequence length="475" mass="53122">MQRETALPRSEQAAAAAAAKDDDSSTEEEQPKKEKKEKPHCLVRNKPPPQLQRRTTIAVLRRNNPRKKRRRNRTASFEQAAAVAAAAAKDDDSSTEEEQPKKDAAAAAAKDGDSSTEEKQPKKEKNEEPSDCVSMALDDITRETLNNSINLNKPSKCPTTESINESIEQLTSAIRIAISEAVPDTKITPHSRPGSDEECKAACQEANRKRRRWQRIRTDETWEAYRRECRKSRTHSRWIDGTLAYEPEEKAQLLKEAFFPTPPPADLSILNDFNYQMAEKMEPVTVEEVERAIQRAVAGKAPGPDEIPNQCLHWILKPLARYLTPIFHACLCHGYHPKARRESLTVVLRKPAKPDYSKAKAYRPIALLNTTGKILESIVAQRLSYHAETTGALSPGHIGGRRTNGVEHAMHLQMDRITAAFSSKGTPVATVLSLDVSGAFDNVSHEMLIHQLKQRRVPTQLVAWTQSLYSTGKPP</sequence>
<feature type="region of interest" description="Disordered" evidence="1">
    <location>
        <begin position="1"/>
        <end position="133"/>
    </location>
</feature>
<accession>A0A6H0XQ51</accession>
<evidence type="ECO:0000313" key="3">
    <source>
        <dbReference type="EMBL" id="QIW96748.1"/>
    </source>
</evidence>
<feature type="domain" description="Reverse transcriptase" evidence="2">
    <location>
        <begin position="329"/>
        <end position="475"/>
    </location>
</feature>
<proteinExistence type="predicted"/>
<reference evidence="3 4" key="1">
    <citation type="journal article" date="2016" name="Sci. Rep.">
        <title>Peltaster fructicola genome reveals evolution from an invasive phytopathogen to an ectophytic parasite.</title>
        <authorList>
            <person name="Xu C."/>
            <person name="Chen H."/>
            <person name="Gleason M.L."/>
            <person name="Xu J.R."/>
            <person name="Liu H."/>
            <person name="Zhang R."/>
            <person name="Sun G."/>
        </authorList>
    </citation>
    <scope>NUCLEOTIDE SEQUENCE [LARGE SCALE GENOMIC DNA]</scope>
    <source>
        <strain evidence="3 4">LNHT1506</strain>
    </source>
</reference>
<protein>
    <recommendedName>
        <fullName evidence="2">Reverse transcriptase domain-containing protein</fullName>
    </recommendedName>
</protein>
<dbReference type="PROSITE" id="PS50878">
    <property type="entry name" value="RT_POL"/>
    <property type="match status" value="1"/>
</dbReference>
<gene>
    <name evidence="3" type="ORF">AMS68_002266</name>
</gene>